<name>A0A7S7YG53_9VIRU</name>
<dbReference type="Proteomes" id="UP001162098">
    <property type="component" value="Segment"/>
</dbReference>
<protein>
    <submittedName>
        <fullName evidence="2">Uncharacterized protein</fullName>
    </submittedName>
</protein>
<feature type="region of interest" description="Disordered" evidence="1">
    <location>
        <begin position="1"/>
        <end position="38"/>
    </location>
</feature>
<proteinExistence type="predicted"/>
<accession>A0A7S7YG53</accession>
<organism evidence="2 3">
    <name type="scientific">Medusavirus stheno T3</name>
    <dbReference type="NCBI Taxonomy" id="3069717"/>
    <lineage>
        <taxon>Viruses</taxon>
        <taxon>Varidnaviria</taxon>
        <taxon>Bamfordvirae</taxon>
        <taxon>Nucleocytoviricota</taxon>
        <taxon>Megaviricetes</taxon>
        <taxon>Mamonoviridae</taxon>
        <taxon>Medusavirus</taxon>
        <taxon>Medusavirus sthenus</taxon>
    </lineage>
</organism>
<sequence length="339" mass="38321">MKRSLENNHKTTPRKQVRFEEEDDSSSSSSSGDERNNNNDDGAFEVCIMLDHIALKCPLLRPTLKAVVGRHAIPHRAYTKYAKRLADDWRAESAMIEQASGLCIVASESVWDTPEECPEWASELEHISFYCDDDGVEDYQDELDASLAARILIARLRTERLHAVRRREPKTRAVFDDAIASLLPVSLADLDAENRKHRACHTIEMVRQRCPLLAPCLDPIIARHSTPRDAYERIKAEPSDDAESQVDEFCQACPSLFWATPELRPAWAKDITAVKIDDPQQPLTLPIAAFVVLLQVEAVLQDDGAAKAFYRKDKLCALERAFYGEVFDVLDAASEKRDW</sequence>
<evidence type="ECO:0000313" key="3">
    <source>
        <dbReference type="Proteomes" id="UP001162098"/>
    </source>
</evidence>
<reference evidence="2 3" key="1">
    <citation type="submission" date="2020-09" db="EMBL/GenBank/DDBJ databases">
        <authorList>
            <person name="Zhang R."/>
            <person name="Garcia K."/>
            <person name="Ogata H."/>
        </authorList>
    </citation>
    <scope>NUCLEOTIDE SEQUENCE [LARGE SCALE GENOMIC DNA]</scope>
    <source>
        <strain evidence="3">stheno</strain>
    </source>
</reference>
<dbReference type="KEGG" id="vg:80543786"/>
<evidence type="ECO:0000256" key="1">
    <source>
        <dbReference type="SAM" id="MobiDB-lite"/>
    </source>
</evidence>
<dbReference type="EMBL" id="MW018138">
    <property type="protein sequence ID" value="QPB44590.1"/>
    <property type="molecule type" value="Genomic_DNA"/>
</dbReference>
<evidence type="ECO:0000313" key="2">
    <source>
        <dbReference type="EMBL" id="QPB44590.1"/>
    </source>
</evidence>
<keyword evidence="3" id="KW-1185">Reference proteome</keyword>